<evidence type="ECO:0000313" key="1">
    <source>
        <dbReference type="EMBL" id="AHG92774.1"/>
    </source>
</evidence>
<dbReference type="AlphaFoldDB" id="W0RP48"/>
<organism evidence="1 2">
    <name type="scientific">Gemmatirosa kalamazoonensis</name>
    <dbReference type="NCBI Taxonomy" id="861299"/>
    <lineage>
        <taxon>Bacteria</taxon>
        <taxon>Pseudomonadati</taxon>
        <taxon>Gemmatimonadota</taxon>
        <taxon>Gemmatimonadia</taxon>
        <taxon>Gemmatimonadales</taxon>
        <taxon>Gemmatimonadaceae</taxon>
        <taxon>Gemmatirosa</taxon>
    </lineage>
</organism>
<proteinExistence type="predicted"/>
<dbReference type="RefSeq" id="WP_025414101.1">
    <property type="nucleotide sequence ID" value="NZ_CP007129.1"/>
</dbReference>
<protein>
    <submittedName>
        <fullName evidence="1">Uncharacterized protein</fullName>
    </submittedName>
</protein>
<dbReference type="InParanoid" id="W0RP48"/>
<geneLocation type="plasmid" evidence="1 2">
    <name>1</name>
</geneLocation>
<gene>
    <name evidence="1" type="ORF">J421_5239</name>
</gene>
<sequence>MPTDPMEFADRVGGELSRHLGDRSRAELLALPQDAQFSAALGASLLCVAEVLRDPVERGVPPARLAAICARQIESLLGGIAPRGA</sequence>
<dbReference type="EMBL" id="CP007129">
    <property type="protein sequence ID" value="AHG92774.1"/>
    <property type="molecule type" value="Genomic_DNA"/>
</dbReference>
<dbReference type="KEGG" id="gba:J421_5239"/>
<dbReference type="Proteomes" id="UP000019151">
    <property type="component" value="Plasmid 1"/>
</dbReference>
<keyword evidence="2" id="KW-1185">Reference proteome</keyword>
<accession>W0RP48</accession>
<keyword evidence="1" id="KW-0614">Plasmid</keyword>
<dbReference type="HOGENOM" id="CLU_2507980_0_0_0"/>
<reference evidence="1 2" key="1">
    <citation type="journal article" date="2014" name="Genome Announc.">
        <title>Genome Sequence and Methylome of Soil Bacterium Gemmatirosa kalamazoonensis KBS708T, a Member of the Rarely Cultivated Gemmatimonadetes Phylum.</title>
        <authorList>
            <person name="Debruyn J.M."/>
            <person name="Radosevich M."/>
            <person name="Wommack K.E."/>
            <person name="Polson S.W."/>
            <person name="Hauser L.J."/>
            <person name="Fawaz M.N."/>
            <person name="Korlach J."/>
            <person name="Tsai Y.C."/>
        </authorList>
    </citation>
    <scope>NUCLEOTIDE SEQUENCE [LARGE SCALE GENOMIC DNA]</scope>
    <source>
        <strain evidence="1 2">KBS708</strain>
        <plasmid evidence="2">Plasmid 1</plasmid>
    </source>
</reference>
<evidence type="ECO:0000313" key="2">
    <source>
        <dbReference type="Proteomes" id="UP000019151"/>
    </source>
</evidence>
<name>W0RP48_9BACT</name>